<evidence type="ECO:0000256" key="2">
    <source>
        <dbReference type="ARBA" id="ARBA00022448"/>
    </source>
</evidence>
<dbReference type="Pfam" id="PF08911">
    <property type="entry name" value="NUP50"/>
    <property type="match status" value="1"/>
</dbReference>
<dbReference type="InterPro" id="IPR000156">
    <property type="entry name" value="Ran_bind_dom"/>
</dbReference>
<dbReference type="PROSITE" id="PS50196">
    <property type="entry name" value="RANBD1"/>
    <property type="match status" value="1"/>
</dbReference>
<reference evidence="10" key="2">
    <citation type="submission" date="2025-05" db="UniProtKB">
        <authorList>
            <consortium name="EnsemblMetazoa"/>
        </authorList>
    </citation>
    <scope>IDENTIFICATION</scope>
</reference>
<dbReference type="CDD" id="cd13170">
    <property type="entry name" value="RanBD_NUP50"/>
    <property type="match status" value="1"/>
</dbReference>
<organism evidence="12">
    <name type="scientific">Diabrotica virgifera virgifera</name>
    <name type="common">western corn rootworm</name>
    <dbReference type="NCBI Taxonomy" id="50390"/>
    <lineage>
        <taxon>Eukaryota</taxon>
        <taxon>Metazoa</taxon>
        <taxon>Ecdysozoa</taxon>
        <taxon>Arthropoda</taxon>
        <taxon>Hexapoda</taxon>
        <taxon>Insecta</taxon>
        <taxon>Pterygota</taxon>
        <taxon>Neoptera</taxon>
        <taxon>Endopterygota</taxon>
        <taxon>Coleoptera</taxon>
        <taxon>Polyphaga</taxon>
        <taxon>Cucujiformia</taxon>
        <taxon>Chrysomeloidea</taxon>
        <taxon>Chrysomelidae</taxon>
        <taxon>Galerucinae</taxon>
        <taxon>Diabroticina</taxon>
        <taxon>Diabroticites</taxon>
        <taxon>Diabrotica</taxon>
    </lineage>
</organism>
<dbReference type="RefSeq" id="XP_028136670.1">
    <property type="nucleotide sequence ID" value="XM_028280869.1"/>
</dbReference>
<evidence type="ECO:0000313" key="12">
    <source>
        <dbReference type="RefSeq" id="XP_028136670.1"/>
    </source>
</evidence>
<name>A0A6P7FVA4_DIAVI</name>
<dbReference type="EnsemblMetazoa" id="XM_028280869.2">
    <property type="protein sequence ID" value="XP_028136670.1"/>
    <property type="gene ID" value="LOC114331338"/>
</dbReference>
<keyword evidence="11" id="KW-1185">Reference proteome</keyword>
<keyword evidence="6" id="KW-0906">Nuclear pore complex</keyword>
<feature type="compositionally biased region" description="Basic residues" evidence="8">
    <location>
        <begin position="39"/>
        <end position="48"/>
    </location>
</feature>
<evidence type="ECO:0000313" key="10">
    <source>
        <dbReference type="EnsemblMetazoa" id="XP_028136670.1"/>
    </source>
</evidence>
<feature type="compositionally biased region" description="Low complexity" evidence="8">
    <location>
        <begin position="355"/>
        <end position="369"/>
    </location>
</feature>
<feature type="compositionally biased region" description="Polar residues" evidence="8">
    <location>
        <begin position="130"/>
        <end position="156"/>
    </location>
</feature>
<dbReference type="KEGG" id="dvv:114331338"/>
<keyword evidence="7" id="KW-0539">Nucleus</keyword>
<dbReference type="FunCoup" id="A0A6P7FVA4">
    <property type="interactions" value="1394"/>
</dbReference>
<evidence type="ECO:0000256" key="4">
    <source>
        <dbReference type="ARBA" id="ARBA00022927"/>
    </source>
</evidence>
<dbReference type="Proteomes" id="UP001652700">
    <property type="component" value="Unplaced"/>
</dbReference>
<evidence type="ECO:0000256" key="8">
    <source>
        <dbReference type="SAM" id="MobiDB-lite"/>
    </source>
</evidence>
<gene>
    <name evidence="12" type="primary">LOC114331338</name>
</gene>
<keyword evidence="4" id="KW-0653">Protein transport</keyword>
<protein>
    <submittedName>
        <fullName evidence="12">Nuclear pore complex protein Nup50 isoform X1</fullName>
    </submittedName>
</protein>
<accession>A0A6P7FVA4</accession>
<dbReference type="Gene3D" id="2.30.29.30">
    <property type="entry name" value="Pleckstrin-homology domain (PH domain)/Phosphotyrosine-binding domain (PTB)"/>
    <property type="match status" value="1"/>
</dbReference>
<feature type="region of interest" description="Disordered" evidence="8">
    <location>
        <begin position="1"/>
        <end position="66"/>
    </location>
</feature>
<feature type="compositionally biased region" description="Low complexity" evidence="8">
    <location>
        <begin position="390"/>
        <end position="414"/>
    </location>
</feature>
<feature type="region of interest" description="Disordered" evidence="8">
    <location>
        <begin position="443"/>
        <end position="463"/>
    </location>
</feature>
<dbReference type="GO" id="GO:0015031">
    <property type="term" value="P:protein transport"/>
    <property type="evidence" value="ECO:0007669"/>
    <property type="project" value="UniProtKB-KW"/>
</dbReference>
<comment type="subcellular location">
    <subcellularLocation>
        <location evidence="1">Nucleus</location>
        <location evidence="1">Nuclear pore complex</location>
    </subcellularLocation>
</comment>
<sequence>MAGKRGATSDLNHENWDKEEPPEDAGTFQRASEDSLKSRVIKTARRRNPISSVRDGGDGEKKSAFTSFTGFGKAAPPTSTAFSFLSNLAKPNTPPKVNGTGGISEKSKNDASAFKYSSSPITGSGKLNEKVTTNVFGASTANTGNKDNNPTNSPSEKSNEYYSKLKGLNESVSKWIKSHVDANPLINLQPIFRDYEKYFAELEKEKDLKPPDTNNKTDSSMSSFAFKPTTNVPDSTTEKFQSISKNESSKTSENNIPKLTFGTSSTSSATPTFSFGSKASTDSGNKSFSFASTNNEASKTTAAIPSFSFGAKPSISTAVTTSEPAKSISTTTPAFSFGAQQASKEIPSFSFGSKASPVSSPVGSGASTTVPPVSLGTESSAKEATKPIPSFSFGTSMSSSTSAGTTANDTTKTTAIPSFSFGKSVTPFSSATPFTFANAVKPVSTDNKDKDAEEDEEPPTNEFTPVVEKDHVFTTRCKVFVKKEDKFGDRGVGNLYLKPIPDSEKVQMIVRADTNLGNLLLNCILSESIPTKRLGTKDVMLVCVPTPESEPPPVPVLLRVKSSEEADKLLETLNKYKK</sequence>
<dbReference type="GO" id="GO:0051028">
    <property type="term" value="P:mRNA transport"/>
    <property type="evidence" value="ECO:0007669"/>
    <property type="project" value="UniProtKB-KW"/>
</dbReference>
<keyword evidence="5" id="KW-0811">Translocation</keyword>
<dbReference type="InterPro" id="IPR053074">
    <property type="entry name" value="NPC_Nucleoporin"/>
</dbReference>
<evidence type="ECO:0000256" key="7">
    <source>
        <dbReference type="ARBA" id="ARBA00023242"/>
    </source>
</evidence>
<evidence type="ECO:0000256" key="3">
    <source>
        <dbReference type="ARBA" id="ARBA00022816"/>
    </source>
</evidence>
<dbReference type="OrthoDB" id="10062131at2759"/>
<feature type="region of interest" description="Disordered" evidence="8">
    <location>
        <begin position="203"/>
        <end position="286"/>
    </location>
</feature>
<evidence type="ECO:0000256" key="6">
    <source>
        <dbReference type="ARBA" id="ARBA00023132"/>
    </source>
</evidence>
<evidence type="ECO:0000256" key="5">
    <source>
        <dbReference type="ARBA" id="ARBA00023010"/>
    </source>
</evidence>
<keyword evidence="3" id="KW-0509">mRNA transport</keyword>
<dbReference type="InParanoid" id="A0A6P7FVA4"/>
<keyword evidence="2" id="KW-0813">Transport</keyword>
<dbReference type="PANTHER" id="PTHR38697">
    <property type="entry name" value="NUCLEAR PORE COMPLEX PROTEIN SIMILAR TO S. CEREVISIAE NUP2 (EUROFUNG)"/>
    <property type="match status" value="1"/>
</dbReference>
<proteinExistence type="predicted"/>
<feature type="domain" description="RanBD1" evidence="9">
    <location>
        <begin position="436"/>
        <end position="578"/>
    </location>
</feature>
<feature type="compositionally biased region" description="Low complexity" evidence="8">
    <location>
        <begin position="242"/>
        <end position="277"/>
    </location>
</feature>
<dbReference type="PANTHER" id="PTHR38697:SF1">
    <property type="entry name" value="NUCLEAR PORE COMPLEX PROTEIN SIMILAR TO S. CEREVISIAE NUP2 (EUROFUNG)"/>
    <property type="match status" value="1"/>
</dbReference>
<dbReference type="Pfam" id="PF00638">
    <property type="entry name" value="Ran_BP1"/>
    <property type="match status" value="1"/>
</dbReference>
<evidence type="ECO:0000256" key="1">
    <source>
        <dbReference type="ARBA" id="ARBA00004567"/>
    </source>
</evidence>
<dbReference type="SUPFAM" id="SSF50729">
    <property type="entry name" value="PH domain-like"/>
    <property type="match status" value="1"/>
</dbReference>
<dbReference type="InterPro" id="IPR011993">
    <property type="entry name" value="PH-like_dom_sf"/>
</dbReference>
<evidence type="ECO:0000259" key="9">
    <source>
        <dbReference type="PROSITE" id="PS50196"/>
    </source>
</evidence>
<feature type="region of interest" description="Disordered" evidence="8">
    <location>
        <begin position="354"/>
        <end position="416"/>
    </location>
</feature>
<feature type="compositionally biased region" description="Polar residues" evidence="8">
    <location>
        <begin position="212"/>
        <end position="241"/>
    </location>
</feature>
<dbReference type="AlphaFoldDB" id="A0A6P7FVA4"/>
<evidence type="ECO:0000313" key="11">
    <source>
        <dbReference type="Proteomes" id="UP001652700"/>
    </source>
</evidence>
<dbReference type="GO" id="GO:0005643">
    <property type="term" value="C:nuclear pore"/>
    <property type="evidence" value="ECO:0007669"/>
    <property type="project" value="UniProtKB-SubCell"/>
</dbReference>
<dbReference type="CTD" id="10762"/>
<feature type="region of interest" description="Disordered" evidence="8">
    <location>
        <begin position="85"/>
        <end position="161"/>
    </location>
</feature>
<dbReference type="GeneID" id="114331338"/>
<dbReference type="InterPro" id="IPR015007">
    <property type="entry name" value="NUP2/50/61"/>
</dbReference>
<reference evidence="12" key="1">
    <citation type="submission" date="2025-04" db="UniProtKB">
        <authorList>
            <consortium name="RefSeq"/>
        </authorList>
    </citation>
    <scope>IDENTIFICATION</scope>
    <source>
        <tissue evidence="12">Whole insect</tissue>
    </source>
</reference>